<sequence length="63" mass="7024">RGDRLRLYSLRRGVSHPSGPEKSQAIKLPLHAEAEGLLCRRGLNHVSFESDCQQLVQIITASK</sequence>
<evidence type="ECO:0008006" key="3">
    <source>
        <dbReference type="Google" id="ProtNLM"/>
    </source>
</evidence>
<feature type="non-terminal residue" evidence="1">
    <location>
        <position position="1"/>
    </location>
</feature>
<evidence type="ECO:0000313" key="2">
    <source>
        <dbReference type="Proteomes" id="UP000824890"/>
    </source>
</evidence>
<keyword evidence="2" id="KW-1185">Reference proteome</keyword>
<evidence type="ECO:0000313" key="1">
    <source>
        <dbReference type="EMBL" id="KAH0939042.1"/>
    </source>
</evidence>
<organism evidence="1 2">
    <name type="scientific">Brassica napus</name>
    <name type="common">Rape</name>
    <dbReference type="NCBI Taxonomy" id="3708"/>
    <lineage>
        <taxon>Eukaryota</taxon>
        <taxon>Viridiplantae</taxon>
        <taxon>Streptophyta</taxon>
        <taxon>Embryophyta</taxon>
        <taxon>Tracheophyta</taxon>
        <taxon>Spermatophyta</taxon>
        <taxon>Magnoliopsida</taxon>
        <taxon>eudicotyledons</taxon>
        <taxon>Gunneridae</taxon>
        <taxon>Pentapetalae</taxon>
        <taxon>rosids</taxon>
        <taxon>malvids</taxon>
        <taxon>Brassicales</taxon>
        <taxon>Brassicaceae</taxon>
        <taxon>Brassiceae</taxon>
        <taxon>Brassica</taxon>
    </lineage>
</organism>
<proteinExistence type="predicted"/>
<accession>A0ABQ8EBK0</accession>
<protein>
    <recommendedName>
        <fullName evidence="3">RNase H type-1 domain-containing protein</fullName>
    </recommendedName>
</protein>
<name>A0ABQ8EBK0_BRANA</name>
<feature type="non-terminal residue" evidence="1">
    <location>
        <position position="63"/>
    </location>
</feature>
<comment type="caution">
    <text evidence="1">The sequence shown here is derived from an EMBL/GenBank/DDBJ whole genome shotgun (WGS) entry which is preliminary data.</text>
</comment>
<reference evidence="1 2" key="1">
    <citation type="submission" date="2021-05" db="EMBL/GenBank/DDBJ databases">
        <title>Genome Assembly of Synthetic Allotetraploid Brassica napus Reveals Homoeologous Exchanges between Subgenomes.</title>
        <authorList>
            <person name="Davis J.T."/>
        </authorList>
    </citation>
    <scope>NUCLEOTIDE SEQUENCE [LARGE SCALE GENOMIC DNA]</scope>
    <source>
        <strain evidence="2">cv. Da-Ae</strain>
        <tissue evidence="1">Seedling</tissue>
    </source>
</reference>
<gene>
    <name evidence="1" type="ORF">HID58_006503</name>
</gene>
<dbReference type="Proteomes" id="UP000824890">
    <property type="component" value="Unassembled WGS sequence"/>
</dbReference>
<dbReference type="EMBL" id="JAGKQM010000002">
    <property type="protein sequence ID" value="KAH0939042.1"/>
    <property type="molecule type" value="Genomic_DNA"/>
</dbReference>